<comment type="caution">
    <text evidence="2">The sequence shown here is derived from an EMBL/GenBank/DDBJ whole genome shotgun (WGS) entry which is preliminary data.</text>
</comment>
<feature type="domain" description="STAS" evidence="1">
    <location>
        <begin position="193"/>
        <end position="277"/>
    </location>
</feature>
<dbReference type="SUPFAM" id="SSF52091">
    <property type="entry name" value="SpoIIaa-like"/>
    <property type="match status" value="1"/>
</dbReference>
<dbReference type="EMBL" id="JACCBB010000001">
    <property type="protein sequence ID" value="NYD24952.1"/>
    <property type="molecule type" value="Genomic_DNA"/>
</dbReference>
<dbReference type="AlphaFoldDB" id="A0A7Y9J345"/>
<dbReference type="Gene3D" id="3.30.750.24">
    <property type="entry name" value="STAS domain"/>
    <property type="match status" value="1"/>
</dbReference>
<dbReference type="InterPro" id="IPR036513">
    <property type="entry name" value="STAS_dom_sf"/>
</dbReference>
<keyword evidence="3" id="KW-1185">Reference proteome</keyword>
<dbReference type="InterPro" id="IPR058548">
    <property type="entry name" value="MlaB-like_STAS"/>
</dbReference>
<dbReference type="Pfam" id="PF14417">
    <property type="entry name" value="MEDS"/>
    <property type="match status" value="1"/>
</dbReference>
<protein>
    <submittedName>
        <fullName evidence="2">Anti-anti-sigma regulatory factor</fullName>
    </submittedName>
</protein>
<dbReference type="InterPro" id="IPR002645">
    <property type="entry name" value="STAS_dom"/>
</dbReference>
<accession>A0A7Y9J345</accession>
<evidence type="ECO:0000259" key="1">
    <source>
        <dbReference type="PROSITE" id="PS50801"/>
    </source>
</evidence>
<organism evidence="2 3">
    <name type="scientific">Kineococcus aurantiacus</name>
    <dbReference type="NCBI Taxonomy" id="37633"/>
    <lineage>
        <taxon>Bacteria</taxon>
        <taxon>Bacillati</taxon>
        <taxon>Actinomycetota</taxon>
        <taxon>Actinomycetes</taxon>
        <taxon>Kineosporiales</taxon>
        <taxon>Kineosporiaceae</taxon>
        <taxon>Kineococcus</taxon>
    </lineage>
</organism>
<dbReference type="Pfam" id="PF13466">
    <property type="entry name" value="STAS_2"/>
    <property type="match status" value="1"/>
</dbReference>
<gene>
    <name evidence="2" type="ORF">BJ968_004492</name>
</gene>
<evidence type="ECO:0000313" key="2">
    <source>
        <dbReference type="EMBL" id="NYD24952.1"/>
    </source>
</evidence>
<proteinExistence type="predicted"/>
<dbReference type="PROSITE" id="PS50801">
    <property type="entry name" value="STAS"/>
    <property type="match status" value="1"/>
</dbReference>
<name>A0A7Y9J345_9ACTN</name>
<dbReference type="Proteomes" id="UP000521922">
    <property type="component" value="Unassembled WGS sequence"/>
</dbReference>
<dbReference type="RefSeq" id="WP_179755679.1">
    <property type="nucleotide sequence ID" value="NZ_BAAAGN010000015.1"/>
</dbReference>
<evidence type="ECO:0000313" key="3">
    <source>
        <dbReference type="Proteomes" id="UP000521922"/>
    </source>
</evidence>
<reference evidence="2 3" key="1">
    <citation type="submission" date="2020-07" db="EMBL/GenBank/DDBJ databases">
        <title>Sequencing the genomes of 1000 actinobacteria strains.</title>
        <authorList>
            <person name="Klenk H.-P."/>
        </authorList>
    </citation>
    <scope>NUCLEOTIDE SEQUENCE [LARGE SCALE GENOMIC DNA]</scope>
    <source>
        <strain evidence="2 3">DSM 7487</strain>
    </source>
</reference>
<sequence length="277" mass="28748">MRRTGTPADALGAEVGDHACVAYDDRADWHTAAIAFLDEGARAGDRLLYTGDGTVDELTAALAALPGRDELLASGRLTLTRTIDSYGPPETFDADVQSAAYARAGRNAKTSGHRALRVAADMSPVATGASALRRLVAYELAVDAVVAAEPLITLCGYDVHRIGTAGRAVIAAHPVRCGTDVPPFSVTCRENRIVIGGEVDTFDVTEFGEALDAAALVADDPVRIDLSELSFLDAGATRRLAQFVGAQGVAGREVLISGAHGPARLCLSTFGLTGDAS</sequence>
<dbReference type="InterPro" id="IPR025847">
    <property type="entry name" value="MEDS_domain"/>
</dbReference>